<dbReference type="EMBL" id="JAULSR010000004">
    <property type="protein sequence ID" value="KAK0621782.1"/>
    <property type="molecule type" value="Genomic_DNA"/>
</dbReference>
<feature type="region of interest" description="Disordered" evidence="1">
    <location>
        <begin position="43"/>
        <end position="73"/>
    </location>
</feature>
<evidence type="ECO:0000256" key="1">
    <source>
        <dbReference type="SAM" id="MobiDB-lite"/>
    </source>
</evidence>
<evidence type="ECO:0008006" key="5">
    <source>
        <dbReference type="Google" id="ProtNLM"/>
    </source>
</evidence>
<sequence length="95" mass="10420">MAERVWFFFVLLFQHGSILDDTRIAIYTGQSILLLAIRGRKCNRAPDQSPASPKKETKQKATSPGGGGLHRLDEPEAVVDRALAGHCNISLLTMS</sequence>
<reference evidence="3" key="1">
    <citation type="submission" date="2023-06" db="EMBL/GenBank/DDBJ databases">
        <title>Genome-scale phylogeny and comparative genomics of the fungal order Sordariales.</title>
        <authorList>
            <consortium name="Lawrence Berkeley National Laboratory"/>
            <person name="Hensen N."/>
            <person name="Bonometti L."/>
            <person name="Westerberg I."/>
            <person name="Brannstrom I.O."/>
            <person name="Guillou S."/>
            <person name="Cros-Aarteil S."/>
            <person name="Calhoun S."/>
            <person name="Haridas S."/>
            <person name="Kuo A."/>
            <person name="Mondo S."/>
            <person name="Pangilinan J."/>
            <person name="Riley R."/>
            <person name="LaButti K."/>
            <person name="Andreopoulos B."/>
            <person name="Lipzen A."/>
            <person name="Chen C."/>
            <person name="Yanf M."/>
            <person name="Daum C."/>
            <person name="Ng V."/>
            <person name="Clum A."/>
            <person name="Steindorff A."/>
            <person name="Ohm R."/>
            <person name="Martin F."/>
            <person name="Silar P."/>
            <person name="Natvig D."/>
            <person name="Lalanne C."/>
            <person name="Gautier V."/>
            <person name="Ament-velasquez S.L."/>
            <person name="Kruys A."/>
            <person name="Hutchinson M.I."/>
            <person name="Powell A.J."/>
            <person name="Barry K."/>
            <person name="Miller A.N."/>
            <person name="Grigoriev I.V."/>
            <person name="Debuchy R."/>
            <person name="Gladieux P."/>
            <person name="Thoren M.H."/>
            <person name="Johannesson H."/>
        </authorList>
    </citation>
    <scope>NUCLEOTIDE SEQUENCE</scope>
    <source>
        <strain evidence="3">SMH3391-2</strain>
    </source>
</reference>
<keyword evidence="4" id="KW-1185">Reference proteome</keyword>
<comment type="caution">
    <text evidence="3">The sequence shown here is derived from an EMBL/GenBank/DDBJ whole genome shotgun (WGS) entry which is preliminary data.</text>
</comment>
<gene>
    <name evidence="3" type="ORF">B0T17DRAFT_304604</name>
</gene>
<evidence type="ECO:0000313" key="3">
    <source>
        <dbReference type="EMBL" id="KAK0621782.1"/>
    </source>
</evidence>
<evidence type="ECO:0000256" key="2">
    <source>
        <dbReference type="SAM" id="SignalP"/>
    </source>
</evidence>
<name>A0AA39WUG1_9PEZI</name>
<proteinExistence type="predicted"/>
<dbReference type="Proteomes" id="UP001174934">
    <property type="component" value="Unassembled WGS sequence"/>
</dbReference>
<evidence type="ECO:0000313" key="4">
    <source>
        <dbReference type="Proteomes" id="UP001174934"/>
    </source>
</evidence>
<organism evidence="3 4">
    <name type="scientific">Bombardia bombarda</name>
    <dbReference type="NCBI Taxonomy" id="252184"/>
    <lineage>
        <taxon>Eukaryota</taxon>
        <taxon>Fungi</taxon>
        <taxon>Dikarya</taxon>
        <taxon>Ascomycota</taxon>
        <taxon>Pezizomycotina</taxon>
        <taxon>Sordariomycetes</taxon>
        <taxon>Sordariomycetidae</taxon>
        <taxon>Sordariales</taxon>
        <taxon>Lasiosphaeriaceae</taxon>
        <taxon>Bombardia</taxon>
    </lineage>
</organism>
<feature type="signal peptide" evidence="2">
    <location>
        <begin position="1"/>
        <end position="18"/>
    </location>
</feature>
<protein>
    <recommendedName>
        <fullName evidence="5">Secreted protein</fullName>
    </recommendedName>
</protein>
<accession>A0AA39WUG1</accession>
<feature type="chain" id="PRO_5041401196" description="Secreted protein" evidence="2">
    <location>
        <begin position="19"/>
        <end position="95"/>
    </location>
</feature>
<dbReference type="AlphaFoldDB" id="A0AA39WUG1"/>
<keyword evidence="2" id="KW-0732">Signal</keyword>